<dbReference type="GO" id="GO:0061630">
    <property type="term" value="F:ubiquitin protein ligase activity"/>
    <property type="evidence" value="ECO:0007669"/>
    <property type="project" value="UniProtKB-EC"/>
</dbReference>
<dbReference type="PANTHER" id="PTHR45768:SF18">
    <property type="entry name" value="RING-H2 FINGER PROTEIN ATL47-RELATED"/>
    <property type="match status" value="1"/>
</dbReference>
<organism evidence="16 17">
    <name type="scientific">Dillenia turbinata</name>
    <dbReference type="NCBI Taxonomy" id="194707"/>
    <lineage>
        <taxon>Eukaryota</taxon>
        <taxon>Viridiplantae</taxon>
        <taxon>Streptophyta</taxon>
        <taxon>Embryophyta</taxon>
        <taxon>Tracheophyta</taxon>
        <taxon>Spermatophyta</taxon>
        <taxon>Magnoliopsida</taxon>
        <taxon>eudicotyledons</taxon>
        <taxon>Gunneridae</taxon>
        <taxon>Pentapetalae</taxon>
        <taxon>Dilleniales</taxon>
        <taxon>Dilleniaceae</taxon>
        <taxon>Dillenia</taxon>
    </lineage>
</organism>
<dbReference type="InterPro" id="IPR001841">
    <property type="entry name" value="Znf_RING"/>
</dbReference>
<dbReference type="Gene3D" id="3.30.40.10">
    <property type="entry name" value="Zinc/RING finger domain, C3HC4 (zinc finger)"/>
    <property type="match status" value="1"/>
</dbReference>
<proteinExistence type="inferred from homology"/>
<evidence type="ECO:0000313" key="17">
    <source>
        <dbReference type="Proteomes" id="UP001370490"/>
    </source>
</evidence>
<comment type="pathway">
    <text evidence="3">Protein modification; protein ubiquitination.</text>
</comment>
<evidence type="ECO:0000256" key="11">
    <source>
        <dbReference type="ARBA" id="ARBA00022989"/>
    </source>
</evidence>
<dbReference type="GO" id="GO:0016020">
    <property type="term" value="C:membrane"/>
    <property type="evidence" value="ECO:0007669"/>
    <property type="project" value="UniProtKB-SubCell"/>
</dbReference>
<dbReference type="PROSITE" id="PS50089">
    <property type="entry name" value="ZF_RING_2"/>
    <property type="match status" value="1"/>
</dbReference>
<dbReference type="AlphaFoldDB" id="A0AAN8Z2I5"/>
<evidence type="ECO:0000256" key="7">
    <source>
        <dbReference type="ARBA" id="ARBA00022723"/>
    </source>
</evidence>
<comment type="caution">
    <text evidence="16">The sequence shown here is derived from an EMBL/GenBank/DDBJ whole genome shotgun (WGS) entry which is preliminary data.</text>
</comment>
<dbReference type="FunFam" id="3.30.40.10:FF:000187">
    <property type="entry name" value="E3 ubiquitin-protein ligase ATL6"/>
    <property type="match status" value="1"/>
</dbReference>
<dbReference type="GO" id="GO:0031625">
    <property type="term" value="F:ubiquitin protein ligase binding"/>
    <property type="evidence" value="ECO:0007669"/>
    <property type="project" value="TreeGrafter"/>
</dbReference>
<comment type="catalytic activity">
    <reaction evidence="1">
        <text>S-ubiquitinyl-[E2 ubiquitin-conjugating enzyme]-L-cysteine + [acceptor protein]-L-lysine = [E2 ubiquitin-conjugating enzyme]-L-cysteine + N(6)-ubiquitinyl-[acceptor protein]-L-lysine.</text>
        <dbReference type="EC" id="2.3.2.27"/>
    </reaction>
</comment>
<dbReference type="CDD" id="cd16461">
    <property type="entry name" value="RING-H2_EL5-like"/>
    <property type="match status" value="1"/>
</dbReference>
<keyword evidence="12" id="KW-0472">Membrane</keyword>
<evidence type="ECO:0000313" key="16">
    <source>
        <dbReference type="EMBL" id="KAK6920745.1"/>
    </source>
</evidence>
<sequence length="207" mass="23359">MEKPNSSSIFQSNRYPETSTSDAFQRQLQQPFLLHDSGLDQALIDTLPLFFYKNIMGLKEQFDCAVCSSEFLSREKLRFLPLCGHAFHVHCIGTWLLSNSTCPLCRTTLFSSTFQIHNPMFNFDVSREFRNGISSEVEYVPSSSNHGSVEDIVTKNSVFSVRLGKFKSLNNASKSDEVEGEISYCALDARRCYSLGAFEYVVADADL</sequence>
<dbReference type="Proteomes" id="UP001370490">
    <property type="component" value="Unassembled WGS sequence"/>
</dbReference>
<keyword evidence="11" id="KW-1133">Transmembrane helix</keyword>
<dbReference type="GO" id="GO:0008270">
    <property type="term" value="F:zinc ion binding"/>
    <property type="evidence" value="ECO:0007669"/>
    <property type="project" value="UniProtKB-KW"/>
</dbReference>
<keyword evidence="5" id="KW-0808">Transferase</keyword>
<keyword evidence="8 14" id="KW-0863">Zinc-finger</keyword>
<feature type="domain" description="RING-type" evidence="15">
    <location>
        <begin position="64"/>
        <end position="106"/>
    </location>
</feature>
<dbReference type="PANTHER" id="PTHR45768">
    <property type="entry name" value="E3 UBIQUITIN-PROTEIN LIGASE RNF13-LIKE"/>
    <property type="match status" value="1"/>
</dbReference>
<comment type="similarity">
    <text evidence="13">Belongs to the RING-type zinc finger family. ATL subfamily.</text>
</comment>
<dbReference type="SUPFAM" id="SSF57850">
    <property type="entry name" value="RING/U-box"/>
    <property type="match status" value="1"/>
</dbReference>
<evidence type="ECO:0000256" key="6">
    <source>
        <dbReference type="ARBA" id="ARBA00022692"/>
    </source>
</evidence>
<dbReference type="InterPro" id="IPR013083">
    <property type="entry name" value="Znf_RING/FYVE/PHD"/>
</dbReference>
<evidence type="ECO:0000256" key="2">
    <source>
        <dbReference type="ARBA" id="ARBA00004167"/>
    </source>
</evidence>
<dbReference type="Pfam" id="PF13639">
    <property type="entry name" value="zf-RING_2"/>
    <property type="match status" value="1"/>
</dbReference>
<evidence type="ECO:0000256" key="10">
    <source>
        <dbReference type="ARBA" id="ARBA00022833"/>
    </source>
</evidence>
<evidence type="ECO:0000256" key="1">
    <source>
        <dbReference type="ARBA" id="ARBA00000900"/>
    </source>
</evidence>
<name>A0AAN8Z2I5_9MAGN</name>
<evidence type="ECO:0000256" key="3">
    <source>
        <dbReference type="ARBA" id="ARBA00004906"/>
    </source>
</evidence>
<dbReference type="EC" id="2.3.2.27" evidence="4"/>
<gene>
    <name evidence="16" type="ORF">RJ641_014423</name>
</gene>
<accession>A0AAN8Z2I5</accession>
<keyword evidence="17" id="KW-1185">Reference proteome</keyword>
<reference evidence="16 17" key="1">
    <citation type="submission" date="2023-12" db="EMBL/GenBank/DDBJ databases">
        <title>A high-quality genome assembly for Dillenia turbinata (Dilleniales).</title>
        <authorList>
            <person name="Chanderbali A."/>
        </authorList>
    </citation>
    <scope>NUCLEOTIDE SEQUENCE [LARGE SCALE GENOMIC DNA]</scope>
    <source>
        <strain evidence="16">LSX21</strain>
        <tissue evidence="16">Leaf</tissue>
    </source>
</reference>
<keyword evidence="10" id="KW-0862">Zinc</keyword>
<comment type="subcellular location">
    <subcellularLocation>
        <location evidence="2">Membrane</location>
        <topology evidence="2">Single-pass membrane protein</topology>
    </subcellularLocation>
</comment>
<evidence type="ECO:0000256" key="4">
    <source>
        <dbReference type="ARBA" id="ARBA00012483"/>
    </source>
</evidence>
<keyword evidence="7" id="KW-0479">Metal-binding</keyword>
<dbReference type="EMBL" id="JBAMMX010000020">
    <property type="protein sequence ID" value="KAK6920745.1"/>
    <property type="molecule type" value="Genomic_DNA"/>
</dbReference>
<protein>
    <recommendedName>
        <fullName evidence="4">RING-type E3 ubiquitin transferase</fullName>
        <ecNumber evidence="4">2.3.2.27</ecNumber>
    </recommendedName>
</protein>
<keyword evidence="9" id="KW-0833">Ubl conjugation pathway</keyword>
<evidence type="ECO:0000256" key="14">
    <source>
        <dbReference type="PROSITE-ProRule" id="PRU00175"/>
    </source>
</evidence>
<evidence type="ECO:0000256" key="9">
    <source>
        <dbReference type="ARBA" id="ARBA00022786"/>
    </source>
</evidence>
<evidence type="ECO:0000256" key="13">
    <source>
        <dbReference type="ARBA" id="ARBA00024209"/>
    </source>
</evidence>
<dbReference type="SMART" id="SM00184">
    <property type="entry name" value="RING"/>
    <property type="match status" value="1"/>
</dbReference>
<evidence type="ECO:0000256" key="8">
    <source>
        <dbReference type="ARBA" id="ARBA00022771"/>
    </source>
</evidence>
<evidence type="ECO:0000256" key="12">
    <source>
        <dbReference type="ARBA" id="ARBA00023136"/>
    </source>
</evidence>
<evidence type="ECO:0000259" key="15">
    <source>
        <dbReference type="PROSITE" id="PS50089"/>
    </source>
</evidence>
<keyword evidence="6" id="KW-0812">Transmembrane</keyword>
<evidence type="ECO:0000256" key="5">
    <source>
        <dbReference type="ARBA" id="ARBA00022679"/>
    </source>
</evidence>